<proteinExistence type="predicted"/>
<accession>A0ABS9UV61</accession>
<organism evidence="1 2">
    <name type="scientific">Belliella filtrata</name>
    <dbReference type="NCBI Taxonomy" id="2923435"/>
    <lineage>
        <taxon>Bacteria</taxon>
        <taxon>Pseudomonadati</taxon>
        <taxon>Bacteroidota</taxon>
        <taxon>Cytophagia</taxon>
        <taxon>Cytophagales</taxon>
        <taxon>Cyclobacteriaceae</taxon>
        <taxon>Belliella</taxon>
    </lineage>
</organism>
<name>A0ABS9UV61_9BACT</name>
<evidence type="ECO:0000313" key="1">
    <source>
        <dbReference type="EMBL" id="MCH7408061.1"/>
    </source>
</evidence>
<dbReference type="EMBL" id="JAKZGP010000002">
    <property type="protein sequence ID" value="MCH7408061.1"/>
    <property type="molecule type" value="Genomic_DNA"/>
</dbReference>
<comment type="caution">
    <text evidence="1">The sequence shown here is derived from an EMBL/GenBank/DDBJ whole genome shotgun (WGS) entry which is preliminary data.</text>
</comment>
<protein>
    <submittedName>
        <fullName evidence="1">Uncharacterized protein</fullName>
    </submittedName>
</protein>
<dbReference type="RefSeq" id="WP_241346005.1">
    <property type="nucleotide sequence ID" value="NZ_JAKZGP010000002.1"/>
</dbReference>
<evidence type="ECO:0000313" key="2">
    <source>
        <dbReference type="Proteomes" id="UP001165489"/>
    </source>
</evidence>
<gene>
    <name evidence="1" type="ORF">MM239_01530</name>
</gene>
<reference evidence="1" key="1">
    <citation type="submission" date="2022-03" db="EMBL/GenBank/DDBJ databases">
        <title>De novo assembled genomes of Belliella spp. (Cyclobacteriaceae) strains.</title>
        <authorList>
            <person name="Szabo A."/>
            <person name="Korponai K."/>
            <person name="Felfoldi T."/>
        </authorList>
    </citation>
    <scope>NUCLEOTIDE SEQUENCE</scope>
    <source>
        <strain evidence="1">DSM 111904</strain>
    </source>
</reference>
<dbReference type="Proteomes" id="UP001165489">
    <property type="component" value="Unassembled WGS sequence"/>
</dbReference>
<keyword evidence="2" id="KW-1185">Reference proteome</keyword>
<sequence length="105" mass="12265">MKNNLFWPTFQCKSKSTLTQEDIKEKLLNEKTSNLFRFSLLKSNPTQVIFSYNLMLIQILRVGFIFPELDTGKRTVEVKIRFSNIRIRPINPIFSNYCLGCNLAS</sequence>